<dbReference type="FunFam" id="3.30.56.70:FF:000001">
    <property type="entry name" value="tRNA (guanine(26)-N(2))-dimethyltransferase"/>
    <property type="match status" value="1"/>
</dbReference>
<protein>
    <recommendedName>
        <fullName evidence="7 9">tRNA (guanine(26)-N(2))-dimethyltransferase</fullName>
        <ecNumber evidence="7 9">2.1.1.216</ecNumber>
    </recommendedName>
</protein>
<comment type="similarity">
    <text evidence="9">Belongs to the class I-like SAM-binding methyltransferase superfamily. Trm1 family.</text>
</comment>
<dbReference type="OrthoDB" id="6349953at2759"/>
<dbReference type="InterPro" id="IPR002905">
    <property type="entry name" value="Trm1"/>
</dbReference>
<evidence type="ECO:0000256" key="5">
    <source>
        <dbReference type="ARBA" id="ARBA00022694"/>
    </source>
</evidence>
<comment type="catalytic activity">
    <reaction evidence="8 9">
        <text>guanosine(26) in tRNA + 2 S-adenosyl-L-methionine = N(2)-dimethylguanosine(26) in tRNA + 2 S-adenosyl-L-homocysteine + 2 H(+)</text>
        <dbReference type="Rhea" id="RHEA:43140"/>
        <dbReference type="Rhea" id="RHEA-COMP:10359"/>
        <dbReference type="Rhea" id="RHEA-COMP:10360"/>
        <dbReference type="ChEBI" id="CHEBI:15378"/>
        <dbReference type="ChEBI" id="CHEBI:57856"/>
        <dbReference type="ChEBI" id="CHEBI:59789"/>
        <dbReference type="ChEBI" id="CHEBI:74269"/>
        <dbReference type="ChEBI" id="CHEBI:74513"/>
        <dbReference type="EC" id="2.1.1.216"/>
    </reaction>
</comment>
<gene>
    <name evidence="11" type="ORF">JVT61DRAFT_12497</name>
</gene>
<keyword evidence="4 9" id="KW-0949">S-adenosyl-L-methionine</keyword>
<evidence type="ECO:0000313" key="11">
    <source>
        <dbReference type="EMBL" id="KAG6370091.1"/>
    </source>
</evidence>
<dbReference type="InterPro" id="IPR042296">
    <property type="entry name" value="tRNA_met_Trm1_C"/>
</dbReference>
<dbReference type="EC" id="2.1.1.216" evidence="7 9"/>
<dbReference type="Proteomes" id="UP000683000">
    <property type="component" value="Unassembled WGS sequence"/>
</dbReference>
<feature type="compositionally biased region" description="Basic and acidic residues" evidence="10">
    <location>
        <begin position="589"/>
        <end position="598"/>
    </location>
</feature>
<feature type="compositionally biased region" description="Basic and acidic residues" evidence="10">
    <location>
        <begin position="549"/>
        <end position="564"/>
    </location>
</feature>
<dbReference type="Gene3D" id="3.40.50.150">
    <property type="entry name" value="Vaccinia Virus protein VP39"/>
    <property type="match status" value="1"/>
</dbReference>
<evidence type="ECO:0000256" key="6">
    <source>
        <dbReference type="ARBA" id="ARBA00022884"/>
    </source>
</evidence>
<dbReference type="PROSITE" id="PS51626">
    <property type="entry name" value="SAM_MT_TRM1"/>
    <property type="match status" value="1"/>
</dbReference>
<sequence>MATTMADTSKAEVSKEPEGPPILVPEGFSLYTENNAHILISSKDEAFLNPVQEFNRDMSVACIRVWSEEVDREKEDKFRKAEERRAKRLEQAAWEKPKAQGEEETSHSADTTGNVSTMDLDTVENTVKPRVYHPHKLVLLEALSATGLRSIRYAKEIPLVRYRQRLITIRDCCDERNVEINGLGPSEEETTAPDSQRTVKLNPGKVRVHEDDACALMYNHRTEKARVDVVDLDPYGTAAPFIDAAVQAINIGGLLCVTCTDMSVLATTNYSEKCFSNYGGMPVKAEYSHETALRLVLNTISTSASRYGRYIEPLLSLSIDFYVRIFVRIHAAPVEVKRAASKTSIYYVCSGCASFHEQKFGRVVERTNEQSGAVNLQYKTAAGPPVNSACPECGYSMHVAGPMWSGPLHNSDFVAKVVEHVDRNAKNYGTSTRMKGMLTVAQEELDVPFYFTPGKVAGTFHCSTPALGDVASALLNAGYKVSRSHASPGSLKTTASRDVIHDVFRAWAQRHPVRMDRISETAPAAKLLSKEIKITHQLTPTPSRTPIDFTKHPESVTRASDVRIVRYQQNPAPNWGPGSRAGGKRKRAKSDEGESDGR</sequence>
<dbReference type="GO" id="GO:0000049">
    <property type="term" value="F:tRNA binding"/>
    <property type="evidence" value="ECO:0007669"/>
    <property type="project" value="UniProtKB-UniRule"/>
</dbReference>
<accession>A0A8I2YDU1</accession>
<feature type="region of interest" description="Disordered" evidence="10">
    <location>
        <begin position="539"/>
        <end position="598"/>
    </location>
</feature>
<dbReference type="InterPro" id="IPR029063">
    <property type="entry name" value="SAM-dependent_MTases_sf"/>
</dbReference>
<evidence type="ECO:0000256" key="2">
    <source>
        <dbReference type="ARBA" id="ARBA00022603"/>
    </source>
</evidence>
<evidence type="ECO:0000256" key="4">
    <source>
        <dbReference type="ARBA" id="ARBA00022691"/>
    </source>
</evidence>
<reference evidence="11" key="1">
    <citation type="submission" date="2021-03" db="EMBL/GenBank/DDBJ databases">
        <title>Evolutionary innovations through gain and loss of genes in the ectomycorrhizal Boletales.</title>
        <authorList>
            <person name="Wu G."/>
            <person name="Miyauchi S."/>
            <person name="Morin E."/>
            <person name="Yang Z.-L."/>
            <person name="Xu J."/>
            <person name="Martin F.M."/>
        </authorList>
    </citation>
    <scope>NUCLEOTIDE SEQUENCE</scope>
    <source>
        <strain evidence="11">BR01</strain>
    </source>
</reference>
<dbReference type="GO" id="GO:0002940">
    <property type="term" value="P:tRNA N2-guanine methylation"/>
    <property type="evidence" value="ECO:0007669"/>
    <property type="project" value="TreeGrafter"/>
</dbReference>
<evidence type="ECO:0000256" key="8">
    <source>
        <dbReference type="ARBA" id="ARBA00051897"/>
    </source>
</evidence>
<feature type="region of interest" description="Disordered" evidence="10">
    <location>
        <begin position="1"/>
        <end position="22"/>
    </location>
</feature>
<evidence type="ECO:0000313" key="12">
    <source>
        <dbReference type="Proteomes" id="UP000683000"/>
    </source>
</evidence>
<keyword evidence="6 9" id="KW-0694">RNA-binding</keyword>
<dbReference type="AlphaFoldDB" id="A0A8I2YDU1"/>
<feature type="compositionally biased region" description="Basic and acidic residues" evidence="10">
    <location>
        <begin position="89"/>
        <end position="107"/>
    </location>
</feature>
<evidence type="ECO:0000256" key="9">
    <source>
        <dbReference type="PROSITE-ProRule" id="PRU00958"/>
    </source>
</evidence>
<dbReference type="PANTHER" id="PTHR10631">
    <property type="entry name" value="N 2 ,N 2 -DIMETHYLGUANOSINE TRNA METHYLTRANSFERASE"/>
    <property type="match status" value="1"/>
</dbReference>
<dbReference type="Pfam" id="PF02005">
    <property type="entry name" value="TRM"/>
    <property type="match status" value="1"/>
</dbReference>
<evidence type="ECO:0000256" key="10">
    <source>
        <dbReference type="SAM" id="MobiDB-lite"/>
    </source>
</evidence>
<feature type="compositionally biased region" description="Basic and acidic residues" evidence="10">
    <location>
        <begin position="9"/>
        <end position="18"/>
    </location>
</feature>
<keyword evidence="2 9" id="KW-0489">Methyltransferase</keyword>
<proteinExistence type="inferred from homology"/>
<keyword evidence="3 9" id="KW-0808">Transferase</keyword>
<dbReference type="EMBL" id="JAGFBS010000057">
    <property type="protein sequence ID" value="KAG6370091.1"/>
    <property type="molecule type" value="Genomic_DNA"/>
</dbReference>
<evidence type="ECO:0000256" key="1">
    <source>
        <dbReference type="ARBA" id="ARBA00022555"/>
    </source>
</evidence>
<organism evidence="11 12">
    <name type="scientific">Boletus reticuloceps</name>
    <dbReference type="NCBI Taxonomy" id="495285"/>
    <lineage>
        <taxon>Eukaryota</taxon>
        <taxon>Fungi</taxon>
        <taxon>Dikarya</taxon>
        <taxon>Basidiomycota</taxon>
        <taxon>Agaricomycotina</taxon>
        <taxon>Agaricomycetes</taxon>
        <taxon>Agaricomycetidae</taxon>
        <taxon>Boletales</taxon>
        <taxon>Boletineae</taxon>
        <taxon>Boletaceae</taxon>
        <taxon>Boletoideae</taxon>
        <taxon>Boletus</taxon>
    </lineage>
</organism>
<evidence type="ECO:0000256" key="3">
    <source>
        <dbReference type="ARBA" id="ARBA00022679"/>
    </source>
</evidence>
<dbReference type="GO" id="GO:0005634">
    <property type="term" value="C:nucleus"/>
    <property type="evidence" value="ECO:0007669"/>
    <property type="project" value="TreeGrafter"/>
</dbReference>
<feature type="region of interest" description="Disordered" evidence="10">
    <location>
        <begin position="89"/>
        <end position="116"/>
    </location>
</feature>
<comment type="caution">
    <text evidence="11">The sequence shown here is derived from an EMBL/GenBank/DDBJ whole genome shotgun (WGS) entry which is preliminary data.</text>
</comment>
<name>A0A8I2YDU1_9AGAM</name>
<dbReference type="NCBIfam" id="TIGR00308">
    <property type="entry name" value="TRM1"/>
    <property type="match status" value="1"/>
</dbReference>
<dbReference type="SUPFAM" id="SSF53335">
    <property type="entry name" value="S-adenosyl-L-methionine-dependent methyltransferases"/>
    <property type="match status" value="1"/>
</dbReference>
<keyword evidence="5 9" id="KW-0819">tRNA processing</keyword>
<dbReference type="GO" id="GO:0160104">
    <property type="term" value="F:tRNA (guanine(26)-N2)-dimethyltransferase activity"/>
    <property type="evidence" value="ECO:0007669"/>
    <property type="project" value="UniProtKB-UniRule"/>
</dbReference>
<dbReference type="Gene3D" id="3.30.56.70">
    <property type="entry name" value="N2,N2-dimethylguanosine tRNA methyltransferase, C-terminal domain"/>
    <property type="match status" value="1"/>
</dbReference>
<dbReference type="PANTHER" id="PTHR10631:SF3">
    <property type="entry name" value="TRNA (GUANINE(26)-N(2))-DIMETHYLTRANSFERASE"/>
    <property type="match status" value="1"/>
</dbReference>
<evidence type="ECO:0000256" key="7">
    <source>
        <dbReference type="ARBA" id="ARBA00039099"/>
    </source>
</evidence>
<keyword evidence="1 9" id="KW-0820">tRNA-binding</keyword>
<keyword evidence="12" id="KW-1185">Reference proteome</keyword>